<dbReference type="Proteomes" id="UP001595817">
    <property type="component" value="Unassembled WGS sequence"/>
</dbReference>
<accession>A0ABV8X600</accession>
<feature type="transmembrane region" description="Helical" evidence="1">
    <location>
        <begin position="269"/>
        <end position="289"/>
    </location>
</feature>
<feature type="transmembrane region" description="Helical" evidence="1">
    <location>
        <begin position="164"/>
        <end position="183"/>
    </location>
</feature>
<organism evidence="2 3">
    <name type="scientific">Chungangia koreensis</name>
    <dbReference type="NCBI Taxonomy" id="752657"/>
    <lineage>
        <taxon>Bacteria</taxon>
        <taxon>Bacillati</taxon>
        <taxon>Bacillota</taxon>
        <taxon>Bacilli</taxon>
        <taxon>Lactobacillales</taxon>
        <taxon>Chungangia</taxon>
    </lineage>
</organism>
<feature type="transmembrane region" description="Helical" evidence="1">
    <location>
        <begin position="211"/>
        <end position="232"/>
    </location>
</feature>
<gene>
    <name evidence="2" type="ORF">ACFOZY_08160</name>
</gene>
<evidence type="ECO:0000256" key="1">
    <source>
        <dbReference type="SAM" id="Phobius"/>
    </source>
</evidence>
<dbReference type="Pfam" id="PF13781">
    <property type="entry name" value="DoxX_3"/>
    <property type="match status" value="1"/>
</dbReference>
<keyword evidence="3" id="KW-1185">Reference proteome</keyword>
<evidence type="ECO:0000313" key="2">
    <source>
        <dbReference type="EMBL" id="MFC4410395.1"/>
    </source>
</evidence>
<evidence type="ECO:0000313" key="3">
    <source>
        <dbReference type="Proteomes" id="UP001595817"/>
    </source>
</evidence>
<name>A0ABV8X600_9LACT</name>
<reference evidence="3" key="1">
    <citation type="journal article" date="2019" name="Int. J. Syst. Evol. Microbiol.">
        <title>The Global Catalogue of Microorganisms (GCM) 10K type strain sequencing project: providing services to taxonomists for standard genome sequencing and annotation.</title>
        <authorList>
            <consortium name="The Broad Institute Genomics Platform"/>
            <consortium name="The Broad Institute Genome Sequencing Center for Infectious Disease"/>
            <person name="Wu L."/>
            <person name="Ma J."/>
        </authorList>
    </citation>
    <scope>NUCLEOTIDE SEQUENCE [LARGE SCALE GENOMIC DNA]</scope>
    <source>
        <strain evidence="3">CCUG 59778</strain>
    </source>
</reference>
<comment type="caution">
    <text evidence="2">The sequence shown here is derived from an EMBL/GenBank/DDBJ whole genome shotgun (WGS) entry which is preliminary data.</text>
</comment>
<dbReference type="EMBL" id="JBHSEC010000014">
    <property type="protein sequence ID" value="MFC4410395.1"/>
    <property type="molecule type" value="Genomic_DNA"/>
</dbReference>
<feature type="transmembrane region" description="Helical" evidence="1">
    <location>
        <begin position="239"/>
        <end position="257"/>
    </location>
</feature>
<keyword evidence="1" id="KW-1133">Transmembrane helix</keyword>
<keyword evidence="1" id="KW-0812">Transmembrane</keyword>
<dbReference type="InterPro" id="IPR025695">
    <property type="entry name" value="DoxX-like"/>
</dbReference>
<keyword evidence="1" id="KW-0472">Membrane</keyword>
<dbReference type="RefSeq" id="WP_378154186.1">
    <property type="nucleotide sequence ID" value="NZ_JBHSEC010000014.1"/>
</dbReference>
<proteinExistence type="predicted"/>
<protein>
    <submittedName>
        <fullName evidence="2">DoxX-like family protein</fullName>
    </submittedName>
</protein>
<sequence length="299" mass="34347">MKRKPIYVEIPVEEDMDRLWKATQEPELHTQWDLRFTSITYLPREEGEPQLFSYKTNIGIMTIEGWGKSAGEHNAKDGSRTSSLHFGTDQKVSIIREGKGYWKYKQEGHGITFLTQYDYEVNFGKIGAFIDRLFFRPMIGWATALSFDVLRRWLEMGETPASQYIRFFFSWLIVFLFSFVWLYHGIVPKIVLSHPEEIEAVTGLLGLSGQVAANALLLAGILEGLFGLTWLIYRKKEHLFALQMILFPLLTLSILFGDPSDFAHPYNPLTFNAALFVLSIIGYVICKDIPTAKSCKRKK</sequence>